<dbReference type="PANTHER" id="PTHR43381:SF5">
    <property type="entry name" value="TR-TYPE G DOMAIN-CONTAINING PROTEIN"/>
    <property type="match status" value="1"/>
</dbReference>
<sequence>MKNKNKINSKNLKNNLNLIKRTPIVTIMGHVNSGKTTLLDSIRKTRLVDKEFGGITQHIGAYEIKYKKRKVTFLDTPGHEAFCQMRSRGVQLTDICLLVIAGDDGIKPQTIESIKYAQEANVEIIVVLNKIDKVNYKKDSIMTELSNLGLVSEEWGGKTIFVEISALKNQGINELLQMIFLVSDIKDIKTDLTKKAEGVVLEAGLDKNKGPVATLISSQGILKIGDILVVGESYGKIRALEDDLKNKLKEVFPSQPSLVIGLKQVPQVGDKFFIVESTKEARKIVENKKHLSKIEKNSNFSSNESEYNILTLQDENKDKFLNIILKADTQGSIESIKQTLEKLHIGEVKVNLIKTLVGMVTIKDIDLAKTFDAFLINFNTVIDNNLLKIAQNLNVEIKNYNILYEMIRDVEKKLKDLVKPIFEEKVTGKAEIKKIFNISSIGSSIAGCYVKDGIIFNNSLAKVIRNNKIIYKGKIISLKHLKNNISKVTQGHECGILLENFNNFMVDDIIESSILEKVSI</sequence>
<dbReference type="PROSITE" id="PS51722">
    <property type="entry name" value="G_TR_2"/>
    <property type="match status" value="1"/>
</dbReference>
<evidence type="ECO:0000256" key="3">
    <source>
        <dbReference type="ARBA" id="ARBA00022540"/>
    </source>
</evidence>
<gene>
    <name evidence="11" type="ORF">FEF22_000685</name>
</gene>
<dbReference type="NCBIfam" id="TIGR00231">
    <property type="entry name" value="small_GTP"/>
    <property type="match status" value="1"/>
</dbReference>
<evidence type="ECO:0000256" key="4">
    <source>
        <dbReference type="ARBA" id="ARBA00022741"/>
    </source>
</evidence>
<keyword evidence="6" id="KW-0342">GTP-binding</keyword>
<dbReference type="CDD" id="cd03702">
    <property type="entry name" value="IF2_mtIF2_II"/>
    <property type="match status" value="1"/>
</dbReference>
<comment type="caution">
    <text evidence="11">The sequence shown here is derived from an EMBL/GenBank/DDBJ whole genome shotgun (WGS) entry which is preliminary data.</text>
</comment>
<feature type="domain" description="Tr-type G" evidence="10">
    <location>
        <begin position="20"/>
        <end position="193"/>
    </location>
</feature>
<dbReference type="Pfam" id="PF00009">
    <property type="entry name" value="GTP_EFTU"/>
    <property type="match status" value="1"/>
</dbReference>
<dbReference type="Pfam" id="PF22042">
    <property type="entry name" value="EF-G_D2"/>
    <property type="match status" value="1"/>
</dbReference>
<accession>A0ABS5BI87</accession>
<dbReference type="PROSITE" id="PS01176">
    <property type="entry name" value="IF2"/>
    <property type="match status" value="1"/>
</dbReference>
<dbReference type="InterPro" id="IPR015760">
    <property type="entry name" value="TIF_IF2"/>
</dbReference>
<dbReference type="Gene3D" id="2.40.30.10">
    <property type="entry name" value="Translation factors"/>
    <property type="match status" value="2"/>
</dbReference>
<comment type="similarity">
    <text evidence="1 9">Belongs to the TRAFAC class translation factor GTPase superfamily. Classic translation factor GTPase family. IF-2 subfamily.</text>
</comment>
<keyword evidence="4" id="KW-0547">Nucleotide-binding</keyword>
<keyword evidence="5 9" id="KW-0648">Protein biosynthesis</keyword>
<organism evidence="11 12">
    <name type="scientific">Texas Phoenix palm phytoplasma</name>
    <dbReference type="NCBI Taxonomy" id="176709"/>
    <lineage>
        <taxon>Bacteria</taxon>
        <taxon>Bacillati</taxon>
        <taxon>Mycoplasmatota</taxon>
        <taxon>Mollicutes</taxon>
        <taxon>Acholeplasmatales</taxon>
        <taxon>Acholeplasmataceae</taxon>
        <taxon>Candidatus Phytoplasma</taxon>
        <taxon>16SrIV (Coconut lethal yellows group)</taxon>
    </lineage>
</organism>
<evidence type="ECO:0000256" key="7">
    <source>
        <dbReference type="ARBA" id="ARBA00025162"/>
    </source>
</evidence>
<dbReference type="InterPro" id="IPR036925">
    <property type="entry name" value="TIF_IF2_dom3_sf"/>
</dbReference>
<dbReference type="CDD" id="cd01887">
    <property type="entry name" value="IF2_eIF5B"/>
    <property type="match status" value="1"/>
</dbReference>
<dbReference type="SUPFAM" id="SSF50447">
    <property type="entry name" value="Translation proteins"/>
    <property type="match status" value="2"/>
</dbReference>
<evidence type="ECO:0000256" key="5">
    <source>
        <dbReference type="ARBA" id="ARBA00022917"/>
    </source>
</evidence>
<evidence type="ECO:0000256" key="1">
    <source>
        <dbReference type="ARBA" id="ARBA00007733"/>
    </source>
</evidence>
<dbReference type="Gene3D" id="3.40.50.300">
    <property type="entry name" value="P-loop containing nucleotide triphosphate hydrolases"/>
    <property type="match status" value="1"/>
</dbReference>
<evidence type="ECO:0000256" key="6">
    <source>
        <dbReference type="ARBA" id="ARBA00023134"/>
    </source>
</evidence>
<protein>
    <recommendedName>
        <fullName evidence="2 8">Translation initiation factor IF-2</fullName>
    </recommendedName>
</protein>
<evidence type="ECO:0000259" key="10">
    <source>
        <dbReference type="PROSITE" id="PS51722"/>
    </source>
</evidence>
<dbReference type="InterPro" id="IPR000795">
    <property type="entry name" value="T_Tr_GTP-bd_dom"/>
</dbReference>
<dbReference type="Pfam" id="PF11987">
    <property type="entry name" value="IF-2"/>
    <property type="match status" value="1"/>
</dbReference>
<dbReference type="SUPFAM" id="SSF52540">
    <property type="entry name" value="P-loop containing nucleoside triphosphate hydrolases"/>
    <property type="match status" value="1"/>
</dbReference>
<dbReference type="EMBL" id="VBRA02000006">
    <property type="protein sequence ID" value="MBP3059304.1"/>
    <property type="molecule type" value="Genomic_DNA"/>
</dbReference>
<evidence type="ECO:0000256" key="2">
    <source>
        <dbReference type="ARBA" id="ARBA00020675"/>
    </source>
</evidence>
<dbReference type="SUPFAM" id="SSF52156">
    <property type="entry name" value="Initiation factor IF2/eIF5b, domain 3"/>
    <property type="match status" value="1"/>
</dbReference>
<dbReference type="GO" id="GO:0003743">
    <property type="term" value="F:translation initiation factor activity"/>
    <property type="evidence" value="ECO:0007669"/>
    <property type="project" value="UniProtKB-KW"/>
</dbReference>
<dbReference type="InterPro" id="IPR044145">
    <property type="entry name" value="IF2_II"/>
</dbReference>
<evidence type="ECO:0000256" key="8">
    <source>
        <dbReference type="NCBIfam" id="TIGR00487"/>
    </source>
</evidence>
<dbReference type="InterPro" id="IPR053905">
    <property type="entry name" value="EF-G-like_DII"/>
</dbReference>
<comment type="function">
    <text evidence="7 9">One of the essential components for the initiation of protein synthesis. Protects formylmethionyl-tRNA from spontaneous hydrolysis and promotes its binding to the 30S ribosomal subunits. Also involved in the hydrolysis of GTP during the formation of the 70S ribosomal complex.</text>
</comment>
<dbReference type="Proteomes" id="UP001192346">
    <property type="component" value="Unassembled WGS sequence"/>
</dbReference>
<evidence type="ECO:0000256" key="9">
    <source>
        <dbReference type="RuleBase" id="RU000644"/>
    </source>
</evidence>
<dbReference type="Gene3D" id="3.40.50.10050">
    <property type="entry name" value="Translation initiation factor IF- 2, domain 3"/>
    <property type="match status" value="1"/>
</dbReference>
<proteinExistence type="inferred from homology"/>
<dbReference type="InterPro" id="IPR009000">
    <property type="entry name" value="Transl_B-barrel_sf"/>
</dbReference>
<dbReference type="NCBIfam" id="TIGR00487">
    <property type="entry name" value="IF-2"/>
    <property type="match status" value="1"/>
</dbReference>
<dbReference type="InterPro" id="IPR005225">
    <property type="entry name" value="Small_GTP-bd"/>
</dbReference>
<evidence type="ECO:0000313" key="12">
    <source>
        <dbReference type="Proteomes" id="UP001192346"/>
    </source>
</evidence>
<dbReference type="InterPro" id="IPR000178">
    <property type="entry name" value="TF_IF2_bacterial-like"/>
</dbReference>
<dbReference type="CDD" id="cd03692">
    <property type="entry name" value="mtIF2_IVc"/>
    <property type="match status" value="1"/>
</dbReference>
<dbReference type="InterPro" id="IPR027417">
    <property type="entry name" value="P-loop_NTPase"/>
</dbReference>
<dbReference type="PANTHER" id="PTHR43381">
    <property type="entry name" value="TRANSLATION INITIATION FACTOR IF-2-RELATED"/>
    <property type="match status" value="1"/>
</dbReference>
<keyword evidence="12" id="KW-1185">Reference proteome</keyword>
<keyword evidence="3 9" id="KW-0396">Initiation factor</keyword>
<dbReference type="InterPro" id="IPR023115">
    <property type="entry name" value="TIF_IF2_dom3"/>
</dbReference>
<name>A0ABS5BI87_9MOLU</name>
<reference evidence="11" key="1">
    <citation type="submission" date="2019-10" db="EMBL/GenBank/DDBJ databases">
        <title>Whole Genome Sequencing and Characterization of Texas Phoenix Palm Decline Phytoplasma Belongs to Lethal Yellowing (16SrIV) Group.</title>
        <authorList>
            <person name="Bao M."/>
        </authorList>
    </citation>
    <scope>NUCLEOTIDE SEQUENCE [LARGE SCALE GENOMIC DNA]</scope>
    <source>
        <strain evidence="11">ACPD</strain>
    </source>
</reference>
<evidence type="ECO:0000313" key="11">
    <source>
        <dbReference type="EMBL" id="MBP3059304.1"/>
    </source>
</evidence>